<dbReference type="Pfam" id="PF17921">
    <property type="entry name" value="Integrase_H2C2"/>
    <property type="match status" value="1"/>
</dbReference>
<comment type="caution">
    <text evidence="2">The sequence shown here is derived from an EMBL/GenBank/DDBJ whole genome shotgun (WGS) entry which is preliminary data.</text>
</comment>
<proteinExistence type="predicted"/>
<sequence length="182" mass="21147">MLWILRRCIPRSIEEWILRRCIPRSIEEFGKFWIDVVSPPSSAEAPQGLMIVHPPSRDLSTGAQDGFLQEMKCRTVKDDIQGFVVASADVLVYKGRFCVAKDGELREEILKEAHYMPFTAHTGGTNMYRDLRSMFWWRRRKRDIANYVAKCLACQQVKAEHQRPFGMLCPLDIPELKWESLS</sequence>
<keyword evidence="3" id="KW-1185">Reference proteome</keyword>
<dbReference type="Proteomes" id="UP001632038">
    <property type="component" value="Unassembled WGS sequence"/>
</dbReference>
<gene>
    <name evidence="2" type="ORF">CASFOL_009082</name>
</gene>
<feature type="domain" description="Integrase zinc-binding" evidence="1">
    <location>
        <begin position="103"/>
        <end position="159"/>
    </location>
</feature>
<dbReference type="InterPro" id="IPR050951">
    <property type="entry name" value="Retrovirus_Pol_polyprotein"/>
</dbReference>
<evidence type="ECO:0000259" key="1">
    <source>
        <dbReference type="Pfam" id="PF17921"/>
    </source>
</evidence>
<reference evidence="3" key="1">
    <citation type="journal article" date="2024" name="IScience">
        <title>Strigolactones Initiate the Formation of Haustorium-like Structures in Castilleja.</title>
        <authorList>
            <person name="Buerger M."/>
            <person name="Peterson D."/>
            <person name="Chory J."/>
        </authorList>
    </citation>
    <scope>NUCLEOTIDE SEQUENCE [LARGE SCALE GENOMIC DNA]</scope>
</reference>
<accession>A0ABD3E4W0</accession>
<dbReference type="InterPro" id="IPR041588">
    <property type="entry name" value="Integrase_H2C2"/>
</dbReference>
<evidence type="ECO:0000313" key="3">
    <source>
        <dbReference type="Proteomes" id="UP001632038"/>
    </source>
</evidence>
<name>A0ABD3E4W0_9LAMI</name>
<dbReference type="PANTHER" id="PTHR37984">
    <property type="entry name" value="PROTEIN CBG26694"/>
    <property type="match status" value="1"/>
</dbReference>
<organism evidence="2 3">
    <name type="scientific">Castilleja foliolosa</name>
    <dbReference type="NCBI Taxonomy" id="1961234"/>
    <lineage>
        <taxon>Eukaryota</taxon>
        <taxon>Viridiplantae</taxon>
        <taxon>Streptophyta</taxon>
        <taxon>Embryophyta</taxon>
        <taxon>Tracheophyta</taxon>
        <taxon>Spermatophyta</taxon>
        <taxon>Magnoliopsida</taxon>
        <taxon>eudicotyledons</taxon>
        <taxon>Gunneridae</taxon>
        <taxon>Pentapetalae</taxon>
        <taxon>asterids</taxon>
        <taxon>lamiids</taxon>
        <taxon>Lamiales</taxon>
        <taxon>Orobanchaceae</taxon>
        <taxon>Pedicularideae</taxon>
        <taxon>Castillejinae</taxon>
        <taxon>Castilleja</taxon>
    </lineage>
</organism>
<evidence type="ECO:0000313" key="2">
    <source>
        <dbReference type="EMBL" id="KAL3648114.1"/>
    </source>
</evidence>
<protein>
    <recommendedName>
        <fullName evidence="1">Integrase zinc-binding domain-containing protein</fullName>
    </recommendedName>
</protein>
<dbReference type="Gene3D" id="1.10.340.70">
    <property type="match status" value="1"/>
</dbReference>
<dbReference type="AlphaFoldDB" id="A0ABD3E4W0"/>
<dbReference type="EMBL" id="JAVIJP010000009">
    <property type="protein sequence ID" value="KAL3648114.1"/>
    <property type="molecule type" value="Genomic_DNA"/>
</dbReference>
<dbReference type="PANTHER" id="PTHR37984:SF5">
    <property type="entry name" value="PROTEIN NYNRIN-LIKE"/>
    <property type="match status" value="1"/>
</dbReference>